<proteinExistence type="predicted"/>
<evidence type="ECO:0000256" key="1">
    <source>
        <dbReference type="SAM" id="SignalP"/>
    </source>
</evidence>
<evidence type="ECO:0000313" key="3">
    <source>
        <dbReference type="Proteomes" id="UP000823912"/>
    </source>
</evidence>
<accession>A0A9D1E8Q5</accession>
<evidence type="ECO:0008006" key="4">
    <source>
        <dbReference type="Google" id="ProtNLM"/>
    </source>
</evidence>
<dbReference type="Proteomes" id="UP000823912">
    <property type="component" value="Unassembled WGS sequence"/>
</dbReference>
<reference evidence="2" key="2">
    <citation type="journal article" date="2021" name="PeerJ">
        <title>Extensive microbial diversity within the chicken gut microbiome revealed by metagenomics and culture.</title>
        <authorList>
            <person name="Gilroy R."/>
            <person name="Ravi A."/>
            <person name="Getino M."/>
            <person name="Pursley I."/>
            <person name="Horton D.L."/>
            <person name="Alikhan N.F."/>
            <person name="Baker D."/>
            <person name="Gharbi K."/>
            <person name="Hall N."/>
            <person name="Watson M."/>
            <person name="Adriaenssens E.M."/>
            <person name="Foster-Nyarko E."/>
            <person name="Jarju S."/>
            <person name="Secka A."/>
            <person name="Antonio M."/>
            <person name="Oren A."/>
            <person name="Chaudhuri R.R."/>
            <person name="La Ragione R."/>
            <person name="Hildebrand F."/>
            <person name="Pallen M.J."/>
        </authorList>
    </citation>
    <scope>NUCLEOTIDE SEQUENCE</scope>
    <source>
        <strain evidence="2">ChiSjej5B23-6657</strain>
    </source>
</reference>
<protein>
    <recommendedName>
        <fullName evidence="4">Extracellular solute-binding protein</fullName>
    </recommendedName>
</protein>
<feature type="chain" id="PRO_5038692256" description="Extracellular solute-binding protein" evidence="1">
    <location>
        <begin position="22"/>
        <end position="648"/>
    </location>
</feature>
<sequence length="648" mass="73048">MKRKKLLSLLLVGTMALGSLAFTGCGSKSDSGDANTFSWWIIATDGDGTYYDEYEDHPGAQWLNNQYWDVENHTLGTKDNGEEVNFTFQTPISGSETDNFNTMIGTGEYTDLIDLSYYQGSIAALAEDGVLMDITEYVEEYMPDYVALLDEHPDWKSQVTTTDEDGNVHYYYLPLLSDGARDPWDGFVYRRDWIVKYAEPTEYVWDWDSAYVQENGHPEVTPLEKAVEQNNLNGWKKNEVTEFTANPGDDPDNTYTDNVIFPSGTSDPLTISDWEWMFEAFDKALSERGYDGDSDAYCISIPYGGYFQMGDLVSSFGGGNGYYYVNDEGEVSFDATSENFKTYLECMNTWNNNGWLDTKFETRSGDLFYMINQSGFNQGKVGMWEGMVWDTGTKIRTTCMDASDQQDAFVMGCAFPINDMYGTEEQMYQEPDAFYGETAGPVSGGVGITTKAEDKNLPALFTYLNWCYTEEGALLGCMGLSQEQYESMEFDPDIYEEYGFTEGLYHVEDRDGVKTYVNNIPQDSTLNGNAFMTGRLTARLQMTGVGEGLDYAIDNGESETYQACRKEYGRYVSTGNVTAYSTKLTDEENETANSVYTQLSDYLNQTVPAMIKNGVDSSWDEYVEKVQSFDTDSVCAIYQKYVDEAHGK</sequence>
<dbReference type="EMBL" id="DVHM01000047">
    <property type="protein sequence ID" value="HIR70198.1"/>
    <property type="molecule type" value="Genomic_DNA"/>
</dbReference>
<reference evidence="2" key="1">
    <citation type="submission" date="2020-10" db="EMBL/GenBank/DDBJ databases">
        <authorList>
            <person name="Gilroy R."/>
        </authorList>
    </citation>
    <scope>NUCLEOTIDE SEQUENCE</scope>
    <source>
        <strain evidence="2">ChiSjej5B23-6657</strain>
    </source>
</reference>
<organism evidence="2 3">
    <name type="scientific">Candidatus Pullilachnospira gallistercoris</name>
    <dbReference type="NCBI Taxonomy" id="2840911"/>
    <lineage>
        <taxon>Bacteria</taxon>
        <taxon>Bacillati</taxon>
        <taxon>Bacillota</taxon>
        <taxon>Clostridia</taxon>
        <taxon>Lachnospirales</taxon>
        <taxon>Lachnospiraceae</taxon>
        <taxon>Lachnospiraceae incertae sedis</taxon>
        <taxon>Candidatus Pullilachnospira</taxon>
    </lineage>
</organism>
<dbReference type="Gene3D" id="3.40.190.10">
    <property type="entry name" value="Periplasmic binding protein-like II"/>
    <property type="match status" value="4"/>
</dbReference>
<dbReference type="SUPFAM" id="SSF53850">
    <property type="entry name" value="Periplasmic binding protein-like II"/>
    <property type="match status" value="2"/>
</dbReference>
<dbReference type="PROSITE" id="PS51257">
    <property type="entry name" value="PROKAR_LIPOPROTEIN"/>
    <property type="match status" value="1"/>
</dbReference>
<comment type="caution">
    <text evidence="2">The sequence shown here is derived from an EMBL/GenBank/DDBJ whole genome shotgun (WGS) entry which is preliminary data.</text>
</comment>
<evidence type="ECO:0000313" key="2">
    <source>
        <dbReference type="EMBL" id="HIR70198.1"/>
    </source>
</evidence>
<dbReference type="AlphaFoldDB" id="A0A9D1E8Q5"/>
<keyword evidence="1" id="KW-0732">Signal</keyword>
<name>A0A9D1E8Q5_9FIRM</name>
<gene>
    <name evidence="2" type="ORF">IAA55_02825</name>
</gene>
<feature type="signal peptide" evidence="1">
    <location>
        <begin position="1"/>
        <end position="21"/>
    </location>
</feature>